<geneLocation type="mitochondrion" evidence="2"/>
<dbReference type="EMBL" id="KR057902">
    <property type="protein sequence ID" value="AKU37113.1"/>
    <property type="molecule type" value="Genomic_DNA"/>
</dbReference>
<gene>
    <name evidence="2" type="primary">orf112</name>
</gene>
<keyword evidence="1" id="KW-0812">Transmembrane</keyword>
<evidence type="ECO:0000313" key="2">
    <source>
        <dbReference type="EMBL" id="AKU37113.1"/>
    </source>
</evidence>
<protein>
    <submittedName>
        <fullName evidence="2">Uncharacterized protein</fullName>
    </submittedName>
</protein>
<keyword evidence="1" id="KW-0472">Membrane</keyword>
<feature type="transmembrane region" description="Helical" evidence="1">
    <location>
        <begin position="12"/>
        <end position="34"/>
    </location>
</feature>
<proteinExistence type="predicted"/>
<accession>A0A0U2EZX9</accession>
<keyword evidence="2" id="KW-0496">Mitochondrion</keyword>
<organism evidence="2">
    <name type="scientific">Botryococcus braunii</name>
    <name type="common">Green alga</name>
    <dbReference type="NCBI Taxonomy" id="38881"/>
    <lineage>
        <taxon>Eukaryota</taxon>
        <taxon>Viridiplantae</taxon>
        <taxon>Chlorophyta</taxon>
        <taxon>core chlorophytes</taxon>
        <taxon>Trebouxiophyceae</taxon>
        <taxon>Trebouxiophyceae incertae sedis</taxon>
        <taxon>Elliptochloris clade</taxon>
        <taxon>Botryococcus</taxon>
    </lineage>
</organism>
<reference evidence="2" key="1">
    <citation type="journal article" date="2015" name="Mitochondrial DNA">
        <title>Complete mitochondrial genome of a hydrocarbon-producing green alga Botryococcus braunii strain Showa.</title>
        <authorList>
            <person name="Zou J."/>
            <person name="Bi G."/>
        </authorList>
    </citation>
    <scope>NUCLEOTIDE SEQUENCE</scope>
</reference>
<name>A0A0U2EZX9_BOTBR</name>
<dbReference type="RefSeq" id="YP_009162769.1">
    <property type="nucleotide sequence ID" value="NC_027722.1"/>
</dbReference>
<sequence>MKVDRTISEKMGGTFLFVQSLAVGLTVSFVAAPLQQQSGYISFFIRKAVGLFPFSAAGRKNHRGNLLFTPHTAPLCKSGALPFNLLCWWLVEGAKRKAVVFASLTKGTYGQS</sequence>
<evidence type="ECO:0000256" key="1">
    <source>
        <dbReference type="SAM" id="Phobius"/>
    </source>
</evidence>
<dbReference type="AlphaFoldDB" id="A0A0U2EZX9"/>
<dbReference type="GeneID" id="25396275"/>
<keyword evidence="1" id="KW-1133">Transmembrane helix</keyword>